<evidence type="ECO:0000259" key="2">
    <source>
        <dbReference type="Pfam" id="PF10419"/>
    </source>
</evidence>
<dbReference type="HOGENOM" id="CLU_092490_0_0_1"/>
<dbReference type="OrthoDB" id="1877767at2759"/>
<dbReference type="Gene3D" id="2.60.40.4370">
    <property type="match status" value="1"/>
</dbReference>
<dbReference type="InParanoid" id="A0A067MFF6"/>
<dbReference type="PANTHER" id="PTHR21860:SF2">
    <property type="entry name" value="GENERAL TRANSCRIPTION FACTOR 3C POLYPEPTIDE 6"/>
    <property type="match status" value="1"/>
</dbReference>
<dbReference type="PANTHER" id="PTHR21860">
    <property type="entry name" value="TRANSCRIPTION INITIATION FACTOR IIIC TFIIIC , POLYPEPTIDE 6-RELATED"/>
    <property type="match status" value="1"/>
</dbReference>
<evidence type="ECO:0000313" key="4">
    <source>
        <dbReference type="Proteomes" id="UP000027195"/>
    </source>
</evidence>
<gene>
    <name evidence="3" type="ORF">BOTBODRAFT_32759</name>
</gene>
<reference evidence="4" key="1">
    <citation type="journal article" date="2014" name="Proc. Natl. Acad. Sci. U.S.A.">
        <title>Extensive sampling of basidiomycete genomes demonstrates inadequacy of the white-rot/brown-rot paradigm for wood decay fungi.</title>
        <authorList>
            <person name="Riley R."/>
            <person name="Salamov A.A."/>
            <person name="Brown D.W."/>
            <person name="Nagy L.G."/>
            <person name="Floudas D."/>
            <person name="Held B.W."/>
            <person name="Levasseur A."/>
            <person name="Lombard V."/>
            <person name="Morin E."/>
            <person name="Otillar R."/>
            <person name="Lindquist E.A."/>
            <person name="Sun H."/>
            <person name="LaButti K.M."/>
            <person name="Schmutz J."/>
            <person name="Jabbour D."/>
            <person name="Luo H."/>
            <person name="Baker S.E."/>
            <person name="Pisabarro A.G."/>
            <person name="Walton J.D."/>
            <person name="Blanchette R.A."/>
            <person name="Henrissat B."/>
            <person name="Martin F."/>
            <person name="Cullen D."/>
            <person name="Hibbett D.S."/>
            <person name="Grigoriev I.V."/>
        </authorList>
    </citation>
    <scope>NUCLEOTIDE SEQUENCE [LARGE SCALE GENOMIC DNA]</scope>
    <source>
        <strain evidence="4">FD-172 SS1</strain>
    </source>
</reference>
<sequence>MTQQRAEQQASLVPGYKQVEAFSPELEDEYEEETTYVTLDLGLVGPSLVANSTSYRLIGLDTPTPYLQLSDQIFKGEYYTLLGSEILFADGRDEADRTRKFVVPHALTSETRVAFSEVKLVRKAAAENGENSVIAGRGMAEDGNAQPREVEAQGNGGSASPLAQTPVATGERLRSPQAEVEGEDVIMADRDRE</sequence>
<evidence type="ECO:0000256" key="1">
    <source>
        <dbReference type="SAM" id="MobiDB-lite"/>
    </source>
</evidence>
<organism evidence="3 4">
    <name type="scientific">Botryobasidium botryosum (strain FD-172 SS1)</name>
    <dbReference type="NCBI Taxonomy" id="930990"/>
    <lineage>
        <taxon>Eukaryota</taxon>
        <taxon>Fungi</taxon>
        <taxon>Dikarya</taxon>
        <taxon>Basidiomycota</taxon>
        <taxon>Agaricomycotina</taxon>
        <taxon>Agaricomycetes</taxon>
        <taxon>Cantharellales</taxon>
        <taxon>Botryobasidiaceae</taxon>
        <taxon>Botryobasidium</taxon>
    </lineage>
</organism>
<accession>A0A067MFF6</accession>
<feature type="domain" description="Transcription factor TFIIIC triple barrel" evidence="2">
    <location>
        <begin position="31"/>
        <end position="120"/>
    </location>
</feature>
<protein>
    <recommendedName>
        <fullName evidence="2">Transcription factor TFIIIC triple barrel domain-containing protein</fullName>
    </recommendedName>
</protein>
<dbReference type="EMBL" id="KL198038">
    <property type="protein sequence ID" value="KDQ14284.1"/>
    <property type="molecule type" value="Genomic_DNA"/>
</dbReference>
<proteinExistence type="predicted"/>
<dbReference type="Proteomes" id="UP000027195">
    <property type="component" value="Unassembled WGS sequence"/>
</dbReference>
<dbReference type="GO" id="GO:0006383">
    <property type="term" value="P:transcription by RNA polymerase III"/>
    <property type="evidence" value="ECO:0007669"/>
    <property type="project" value="InterPro"/>
</dbReference>
<dbReference type="AlphaFoldDB" id="A0A067MFF6"/>
<evidence type="ECO:0000313" key="3">
    <source>
        <dbReference type="EMBL" id="KDQ14284.1"/>
    </source>
</evidence>
<dbReference type="STRING" id="930990.A0A067MFF6"/>
<dbReference type="InterPro" id="IPR019481">
    <property type="entry name" value="TFIIIC_triple_barrel"/>
</dbReference>
<dbReference type="InterPro" id="IPR042771">
    <property type="entry name" value="GTF3C6-like"/>
</dbReference>
<feature type="region of interest" description="Disordered" evidence="1">
    <location>
        <begin position="142"/>
        <end position="193"/>
    </location>
</feature>
<dbReference type="Pfam" id="PF10419">
    <property type="entry name" value="TFIIIC_sub6"/>
    <property type="match status" value="1"/>
</dbReference>
<dbReference type="GO" id="GO:0000127">
    <property type="term" value="C:transcription factor TFIIIC complex"/>
    <property type="evidence" value="ECO:0007669"/>
    <property type="project" value="TreeGrafter"/>
</dbReference>
<name>A0A067MFF6_BOTB1</name>
<keyword evidence="4" id="KW-1185">Reference proteome</keyword>